<reference evidence="3 4" key="1">
    <citation type="submission" date="2018-04" db="EMBL/GenBank/DDBJ databases">
        <title>Genomic Encyclopedia of Archaeal and Bacterial Type Strains, Phase II (KMG-II): from individual species to whole genera.</title>
        <authorList>
            <person name="Goeker M."/>
        </authorList>
    </citation>
    <scope>NUCLEOTIDE SEQUENCE [LARGE SCALE GENOMIC DNA]</scope>
    <source>
        <strain evidence="3 4">DSM 45169</strain>
    </source>
</reference>
<dbReference type="GO" id="GO:0008233">
    <property type="term" value="F:peptidase activity"/>
    <property type="evidence" value="ECO:0007669"/>
    <property type="project" value="UniProtKB-KW"/>
</dbReference>
<evidence type="ECO:0000256" key="1">
    <source>
        <dbReference type="SAM" id="MobiDB-lite"/>
    </source>
</evidence>
<feature type="region of interest" description="Disordered" evidence="1">
    <location>
        <begin position="157"/>
        <end position="223"/>
    </location>
</feature>
<dbReference type="GO" id="GO:0006508">
    <property type="term" value="P:proteolysis"/>
    <property type="evidence" value="ECO:0007669"/>
    <property type="project" value="UniProtKB-KW"/>
</dbReference>
<keyword evidence="4" id="KW-1185">Reference proteome</keyword>
<name>A0A2T4ZCY6_9BACL</name>
<keyword evidence="3" id="KW-0645">Protease</keyword>
<sequence length="311" mass="34155">MTLRQVKWIMMGILFVWSITGCGTPMSDDSNGGTGADDAERENVSVIAFKNEPEEKLPASVQAKKEELLQQSPQQPEHVAVEHQGTLYAIIASSQKPTGGYTIRVNQVEQNGDKVTIHAEEIAPPEDGMVIQVLTTPVAVISFQAEKEMDIELKMEEENAKESPDASRSEKDQPTNAEDSQATPTSNREHPENAAVTVQTETVEKLPVQVKEKAESLRTRGGETTVHHDGRQFVIIALGERRTGGYQVEVEDVEERGNEVHVYAREIAPETGAMVIQAITYPLAVVSFKTKEEQAVNVHLQQSDSTGKAEV</sequence>
<dbReference type="Proteomes" id="UP000241639">
    <property type="component" value="Unassembled WGS sequence"/>
</dbReference>
<dbReference type="RefSeq" id="WP_170105407.1">
    <property type="nucleotide sequence ID" value="NZ_PZZP01000001.1"/>
</dbReference>
<comment type="caution">
    <text evidence="3">The sequence shown here is derived from an EMBL/GenBank/DDBJ whole genome shotgun (WGS) entry which is preliminary data.</text>
</comment>
<protein>
    <submittedName>
        <fullName evidence="3">Protease stability complex PrcB-like protein</fullName>
    </submittedName>
</protein>
<proteinExistence type="predicted"/>
<feature type="compositionally biased region" description="Polar residues" evidence="1">
    <location>
        <begin position="174"/>
        <end position="186"/>
    </location>
</feature>
<evidence type="ECO:0000259" key="2">
    <source>
        <dbReference type="Pfam" id="PF14343"/>
    </source>
</evidence>
<accession>A0A2T4ZCY6</accession>
<feature type="compositionally biased region" description="Basic and acidic residues" evidence="1">
    <location>
        <begin position="210"/>
        <end position="223"/>
    </location>
</feature>
<gene>
    <name evidence="3" type="ORF">C8J48_2352</name>
</gene>
<feature type="compositionally biased region" description="Basic and acidic residues" evidence="1">
    <location>
        <begin position="157"/>
        <end position="173"/>
    </location>
</feature>
<dbReference type="InterPro" id="IPR025748">
    <property type="entry name" value="PrcB_C_dom"/>
</dbReference>
<dbReference type="Pfam" id="PF14343">
    <property type="entry name" value="PrcB_C"/>
    <property type="match status" value="2"/>
</dbReference>
<evidence type="ECO:0000313" key="3">
    <source>
        <dbReference type="EMBL" id="PTM59722.1"/>
    </source>
</evidence>
<feature type="domain" description="PrcB C-terminal" evidence="2">
    <location>
        <begin position="233"/>
        <end position="288"/>
    </location>
</feature>
<organism evidence="3 4">
    <name type="scientific">Desmospora activa DSM 45169</name>
    <dbReference type="NCBI Taxonomy" id="1121389"/>
    <lineage>
        <taxon>Bacteria</taxon>
        <taxon>Bacillati</taxon>
        <taxon>Bacillota</taxon>
        <taxon>Bacilli</taxon>
        <taxon>Bacillales</taxon>
        <taxon>Thermoactinomycetaceae</taxon>
        <taxon>Desmospora</taxon>
    </lineage>
</organism>
<evidence type="ECO:0000313" key="4">
    <source>
        <dbReference type="Proteomes" id="UP000241639"/>
    </source>
</evidence>
<dbReference type="EMBL" id="PZZP01000001">
    <property type="protein sequence ID" value="PTM59722.1"/>
    <property type="molecule type" value="Genomic_DNA"/>
</dbReference>
<dbReference type="PROSITE" id="PS51257">
    <property type="entry name" value="PROKAR_LIPOPROTEIN"/>
    <property type="match status" value="1"/>
</dbReference>
<feature type="domain" description="PrcB C-terminal" evidence="2">
    <location>
        <begin position="88"/>
        <end position="143"/>
    </location>
</feature>
<keyword evidence="3" id="KW-0378">Hydrolase</keyword>
<dbReference type="AlphaFoldDB" id="A0A2T4ZCY6"/>